<gene>
    <name evidence="2" type="ORF">MNOR_LOCUS36414</name>
</gene>
<evidence type="ECO:0000313" key="2">
    <source>
        <dbReference type="EMBL" id="CAL4189734.1"/>
    </source>
</evidence>
<evidence type="ECO:0000313" key="3">
    <source>
        <dbReference type="Proteomes" id="UP001497623"/>
    </source>
</evidence>
<dbReference type="SMART" id="SM00355">
    <property type="entry name" value="ZnF_C2H2"/>
    <property type="match status" value="3"/>
</dbReference>
<evidence type="ECO:0000259" key="1">
    <source>
        <dbReference type="PROSITE" id="PS50982"/>
    </source>
</evidence>
<dbReference type="PROSITE" id="PS00028">
    <property type="entry name" value="ZINC_FINGER_C2H2_1"/>
    <property type="match status" value="2"/>
</dbReference>
<dbReference type="InterPro" id="IPR013087">
    <property type="entry name" value="Znf_C2H2_type"/>
</dbReference>
<keyword evidence="3" id="KW-1185">Reference proteome</keyword>
<sequence>MSLTIDSQCLTPYKRPIDHRASIELEIDNTGLYIPPGWSRKVFLRTRNCQVKKEILRYECMYFTESGKKIGSKRDAYLYANNKYLPDVDIEKLNFSASQTTIKPDQLLFEVDLDNTGIYIPDGWQRKQYLCRLKRYHIKYLNAEGKRFGCISDMYTYLSHSDSIKEKQIDVEKMDFFTGARSQSSLKKVCQCGQEQEKIMKKKDQQIDIEKYKIVFFFFEVRKTDGTAFNKIYLCKLCKFSTRVTKTAYSHATKHFHNFSIESICNSVLPNKYDYLLCTYCRTTIMKRKKVQAHLQRHHSKQITNTIVSVRCAYMANSNVNKIYCCEICEFACFKYSLIDDHLKNHSQHEIITADSEYHKNKYESDKNALVSICKDKSLDDNELVSDNKFDRKFDKHNNLRIIKNRTTLDKKEKKSGKIEIKVDNTGKYIPEGWQRKVYKLPRGVHKGRCVVRYISPLGRTLCNKTQVSQYIEMLETNVFMEPIIVDKMDFSWKSHMKLKNKLSKIEIKVDNTGKYIPEGWQRKVYKLIKGANQRCFMVSYVSPLGRTLYSQIQVSEYIKKLKSNGIMELINVDKMDFSRKSYR</sequence>
<dbReference type="EMBL" id="CAXKWB010066275">
    <property type="protein sequence ID" value="CAL4189734.1"/>
    <property type="molecule type" value="Genomic_DNA"/>
</dbReference>
<protein>
    <recommendedName>
        <fullName evidence="1">MBD domain-containing protein</fullName>
    </recommendedName>
</protein>
<proteinExistence type="predicted"/>
<feature type="domain" description="MBD" evidence="1">
    <location>
        <begin position="420"/>
        <end position="498"/>
    </location>
</feature>
<organism evidence="2 3">
    <name type="scientific">Meganyctiphanes norvegica</name>
    <name type="common">Northern krill</name>
    <name type="synonym">Thysanopoda norvegica</name>
    <dbReference type="NCBI Taxonomy" id="48144"/>
    <lineage>
        <taxon>Eukaryota</taxon>
        <taxon>Metazoa</taxon>
        <taxon>Ecdysozoa</taxon>
        <taxon>Arthropoda</taxon>
        <taxon>Crustacea</taxon>
        <taxon>Multicrustacea</taxon>
        <taxon>Malacostraca</taxon>
        <taxon>Eumalacostraca</taxon>
        <taxon>Eucarida</taxon>
        <taxon>Euphausiacea</taxon>
        <taxon>Euphausiidae</taxon>
        <taxon>Meganyctiphanes</taxon>
    </lineage>
</organism>
<dbReference type="Gene3D" id="3.30.890.10">
    <property type="entry name" value="Methyl-cpg-binding Protein 2, Chain A"/>
    <property type="match status" value="3"/>
</dbReference>
<reference evidence="2 3" key="1">
    <citation type="submission" date="2024-05" db="EMBL/GenBank/DDBJ databases">
        <authorList>
            <person name="Wallberg A."/>
        </authorList>
    </citation>
    <scope>NUCLEOTIDE SEQUENCE [LARGE SCALE GENOMIC DNA]</scope>
</reference>
<dbReference type="AlphaFoldDB" id="A0AAV2SDZ7"/>
<feature type="domain" description="MBD" evidence="1">
    <location>
        <begin position="110"/>
        <end position="181"/>
    </location>
</feature>
<accession>A0AAV2SDZ7</accession>
<feature type="domain" description="MBD" evidence="1">
    <location>
        <begin position="24"/>
        <end position="100"/>
    </location>
</feature>
<dbReference type="PROSITE" id="PS50982">
    <property type="entry name" value="MBD"/>
    <property type="match status" value="4"/>
</dbReference>
<dbReference type="Proteomes" id="UP001497623">
    <property type="component" value="Unassembled WGS sequence"/>
</dbReference>
<dbReference type="GO" id="GO:0003677">
    <property type="term" value="F:DNA binding"/>
    <property type="evidence" value="ECO:0007669"/>
    <property type="project" value="InterPro"/>
</dbReference>
<dbReference type="SUPFAM" id="SSF54171">
    <property type="entry name" value="DNA-binding domain"/>
    <property type="match status" value="3"/>
</dbReference>
<dbReference type="Pfam" id="PF01429">
    <property type="entry name" value="MBD"/>
    <property type="match status" value="2"/>
</dbReference>
<dbReference type="InterPro" id="IPR016177">
    <property type="entry name" value="DNA-bd_dom_sf"/>
</dbReference>
<comment type="caution">
    <text evidence="2">The sequence shown here is derived from an EMBL/GenBank/DDBJ whole genome shotgun (WGS) entry which is preliminary data.</text>
</comment>
<dbReference type="InterPro" id="IPR001739">
    <property type="entry name" value="Methyl_CpG_DNA-bd"/>
</dbReference>
<feature type="domain" description="MBD" evidence="1">
    <location>
        <begin position="507"/>
        <end position="583"/>
    </location>
</feature>
<name>A0AAV2SDZ7_MEGNR</name>